<dbReference type="GO" id="GO:0005886">
    <property type="term" value="C:plasma membrane"/>
    <property type="evidence" value="ECO:0007669"/>
    <property type="project" value="UniProtKB-SubCell"/>
</dbReference>
<feature type="coiled-coil region" evidence="7">
    <location>
        <begin position="356"/>
        <end position="394"/>
    </location>
</feature>
<feature type="coiled-coil region" evidence="7">
    <location>
        <begin position="115"/>
        <end position="142"/>
    </location>
</feature>
<keyword evidence="6" id="KW-0472">Membrane</keyword>
<evidence type="ECO:0000256" key="6">
    <source>
        <dbReference type="ARBA" id="ARBA00023136"/>
    </source>
</evidence>
<dbReference type="GeneID" id="114765340"/>
<evidence type="ECO:0000256" key="4">
    <source>
        <dbReference type="ARBA" id="ARBA00022490"/>
    </source>
</evidence>
<organism evidence="9 10">
    <name type="scientific">Denticeps clupeoides</name>
    <name type="common">denticle herring</name>
    <dbReference type="NCBI Taxonomy" id="299321"/>
    <lineage>
        <taxon>Eukaryota</taxon>
        <taxon>Metazoa</taxon>
        <taxon>Chordata</taxon>
        <taxon>Craniata</taxon>
        <taxon>Vertebrata</taxon>
        <taxon>Euteleostomi</taxon>
        <taxon>Actinopterygii</taxon>
        <taxon>Neopterygii</taxon>
        <taxon>Teleostei</taxon>
        <taxon>Clupei</taxon>
        <taxon>Clupeiformes</taxon>
        <taxon>Denticipitoidei</taxon>
        <taxon>Denticipitidae</taxon>
        <taxon>Denticeps</taxon>
    </lineage>
</organism>
<keyword evidence="7" id="KW-0175">Coiled coil</keyword>
<evidence type="ECO:0000256" key="2">
    <source>
        <dbReference type="ARBA" id="ARBA00004496"/>
    </source>
</evidence>
<protein>
    <recommendedName>
        <fullName evidence="11">Cytoskeleton-associated protein 4</fullName>
    </recommendedName>
</protein>
<keyword evidence="5" id="KW-0597">Phosphoprotein</keyword>
<evidence type="ECO:0000256" key="7">
    <source>
        <dbReference type="SAM" id="Coils"/>
    </source>
</evidence>
<dbReference type="PANTHER" id="PTHR45161:SF1">
    <property type="entry name" value="CYTOSKELETON-ASSOCIATED PROTEIN 4"/>
    <property type="match status" value="1"/>
</dbReference>
<reference evidence="9" key="2">
    <citation type="submission" date="2025-08" db="UniProtKB">
        <authorList>
            <consortium name="Ensembl"/>
        </authorList>
    </citation>
    <scope>IDENTIFICATION</scope>
</reference>
<evidence type="ECO:0000256" key="1">
    <source>
        <dbReference type="ARBA" id="ARBA00004236"/>
    </source>
</evidence>
<feature type="compositionally biased region" description="Pro residues" evidence="8">
    <location>
        <begin position="65"/>
        <end position="74"/>
    </location>
</feature>
<keyword evidence="4" id="KW-0963">Cytoplasm</keyword>
<evidence type="ECO:0000313" key="10">
    <source>
        <dbReference type="Proteomes" id="UP000694580"/>
    </source>
</evidence>
<dbReference type="AlphaFoldDB" id="A0AAY4EW59"/>
<evidence type="ECO:0008006" key="11">
    <source>
        <dbReference type="Google" id="ProtNLM"/>
    </source>
</evidence>
<dbReference type="CTD" id="10970"/>
<dbReference type="PANTHER" id="PTHR45161">
    <property type="entry name" value="CYTOSKELETON-ASSOCIATED PROTEIN 4"/>
    <property type="match status" value="1"/>
</dbReference>
<evidence type="ECO:0000256" key="3">
    <source>
        <dbReference type="ARBA" id="ARBA00022475"/>
    </source>
</evidence>
<accession>A0AAY4EW59</accession>
<reference evidence="9" key="3">
    <citation type="submission" date="2025-09" db="UniProtKB">
        <authorList>
            <consortium name="Ensembl"/>
        </authorList>
    </citation>
    <scope>IDENTIFICATION</scope>
</reference>
<dbReference type="Proteomes" id="UP000694580">
    <property type="component" value="Chromosome 15"/>
</dbReference>
<feature type="region of interest" description="Disordered" evidence="8">
    <location>
        <begin position="516"/>
        <end position="536"/>
    </location>
</feature>
<comment type="subcellular location">
    <subcellularLocation>
        <location evidence="1">Cell membrane</location>
    </subcellularLocation>
    <subcellularLocation>
        <location evidence="2">Cytoplasm</location>
    </subcellularLocation>
</comment>
<reference evidence="9 10" key="1">
    <citation type="submission" date="2020-06" db="EMBL/GenBank/DDBJ databases">
        <authorList>
            <consortium name="Wellcome Sanger Institute Data Sharing"/>
        </authorList>
    </citation>
    <scope>NUCLEOTIDE SEQUENCE [LARGE SCALE GENOMIC DNA]</scope>
</reference>
<evidence type="ECO:0000256" key="5">
    <source>
        <dbReference type="ARBA" id="ARBA00022553"/>
    </source>
</evidence>
<evidence type="ECO:0000256" key="8">
    <source>
        <dbReference type="SAM" id="MobiDB-lite"/>
    </source>
</evidence>
<dbReference type="GeneTree" id="ENSGT00390000015968"/>
<evidence type="ECO:0000313" key="9">
    <source>
        <dbReference type="Ensembl" id="ENSDCDP00010061937.1"/>
    </source>
</evidence>
<proteinExistence type="predicted"/>
<dbReference type="Ensembl" id="ENSDCDT00010072719.1">
    <property type="protein sequence ID" value="ENSDCDP00010061937.1"/>
    <property type="gene ID" value="ENSDCDG00010034095.1"/>
</dbReference>
<dbReference type="RefSeq" id="XP_028811334.1">
    <property type="nucleotide sequence ID" value="XM_028955501.1"/>
</dbReference>
<feature type="coiled-coil region" evidence="7">
    <location>
        <begin position="172"/>
        <end position="199"/>
    </location>
</feature>
<feature type="region of interest" description="Disordered" evidence="8">
    <location>
        <begin position="38"/>
        <end position="86"/>
    </location>
</feature>
<keyword evidence="10" id="KW-1185">Reference proteome</keyword>
<keyword evidence="3" id="KW-1003">Cell membrane</keyword>
<dbReference type="Gene3D" id="1.10.287.1490">
    <property type="match status" value="1"/>
</dbReference>
<feature type="compositionally biased region" description="Polar residues" evidence="8">
    <location>
        <begin position="40"/>
        <end position="49"/>
    </location>
</feature>
<gene>
    <name evidence="9" type="primary">ckap4</name>
</gene>
<feature type="compositionally biased region" description="Acidic residues" evidence="8">
    <location>
        <begin position="525"/>
        <end position="536"/>
    </location>
</feature>
<dbReference type="GO" id="GO:0005737">
    <property type="term" value="C:cytoplasm"/>
    <property type="evidence" value="ECO:0007669"/>
    <property type="project" value="UniProtKB-SubCell"/>
</dbReference>
<name>A0AAY4EW59_9TELE</name>
<sequence length="536" mass="57983">MIFTALRRLWVTVGELLGELRGGVTPLLLRPPPHGPSFWTGGSSLSSDMTTKHRTKSTSSSSDKTPPPPPPPPQDDAARRSQKAVRPASGSGAKLLSALAYLCVAAAAGFASFYLQQVLAEVAQVRATCEQSERRAAQKEDVVLQQVDSLRGALVTAEGSGKAELQSLGAAVRKGERETQRLEEVLQKLQNEILRDLSQGILEVKEARERDFASLERTVEDRLAELSRSIAGSVKEFAEEQGEARSQLQELQKRVEERENPVLLKQELQAMGNAIAELHTANQVAEGNTGVLREQIASVGTELQTRNKEVASLSEEIESVRASVQSTAGALRQEVTSSLASLQGLSDKTQSLQSGQEQAAEAVESLEKELRGEMSKAEQRSDELEHRVQAVEERTESLLSSTGEQNGKLEAILSKSDSLESALVAQSQAAERARQTLQEELQGLQGSLVELRSSVASLGDTQSQVSSVSQQLEAVEKQVNALGDVEVMSGAVRDLQQLRGTVQDLVAKMALLDTEAEEHQRQDAAEEAEEEAAEEN</sequence>